<dbReference type="InterPro" id="IPR046341">
    <property type="entry name" value="SET_dom_sf"/>
</dbReference>
<dbReference type="PROSITE" id="PS50280">
    <property type="entry name" value="SET"/>
    <property type="match status" value="1"/>
</dbReference>
<dbReference type="PANTHER" id="PTHR12197:SF251">
    <property type="entry name" value="EG:BACR7C10.4 PROTEIN"/>
    <property type="match status" value="1"/>
</dbReference>
<dbReference type="AlphaFoldDB" id="A0A3E2GZC5"/>
<comment type="caution">
    <text evidence="2">The sequence shown here is derived from an EMBL/GenBank/DDBJ whole genome shotgun (WGS) entry which is preliminary data.</text>
</comment>
<name>A0A3E2GZC5_SCYLI</name>
<dbReference type="PANTHER" id="PTHR12197">
    <property type="entry name" value="HISTONE-LYSINE N-METHYLTRANSFERASE SMYD"/>
    <property type="match status" value="1"/>
</dbReference>
<keyword evidence="3" id="KW-1185">Reference proteome</keyword>
<evidence type="ECO:0000313" key="3">
    <source>
        <dbReference type="Proteomes" id="UP000258309"/>
    </source>
</evidence>
<proteinExistence type="predicted"/>
<dbReference type="Proteomes" id="UP000258309">
    <property type="component" value="Unassembled WGS sequence"/>
</dbReference>
<protein>
    <recommendedName>
        <fullName evidence="1">SET domain-containing protein</fullName>
    </recommendedName>
</protein>
<dbReference type="InterPro" id="IPR001214">
    <property type="entry name" value="SET_dom"/>
</dbReference>
<dbReference type="EMBL" id="NCSJ02000260">
    <property type="protein sequence ID" value="RFU26468.1"/>
    <property type="molecule type" value="Genomic_DNA"/>
</dbReference>
<dbReference type="GO" id="GO:0005634">
    <property type="term" value="C:nucleus"/>
    <property type="evidence" value="ECO:0007669"/>
    <property type="project" value="TreeGrafter"/>
</dbReference>
<dbReference type="STRING" id="5539.A0A3E2GZC5"/>
<dbReference type="Pfam" id="PF00856">
    <property type="entry name" value="SET"/>
    <property type="match status" value="1"/>
</dbReference>
<dbReference type="Gene3D" id="2.170.270.10">
    <property type="entry name" value="SET domain"/>
    <property type="match status" value="1"/>
</dbReference>
<gene>
    <name evidence="2" type="ORF">B7463_g9870</name>
</gene>
<feature type="non-terminal residue" evidence="2">
    <location>
        <position position="1"/>
    </location>
</feature>
<evidence type="ECO:0000313" key="2">
    <source>
        <dbReference type="EMBL" id="RFU26468.1"/>
    </source>
</evidence>
<dbReference type="OMA" id="NNKHGQT"/>
<evidence type="ECO:0000259" key="1">
    <source>
        <dbReference type="PROSITE" id="PS50280"/>
    </source>
</evidence>
<organism evidence="2 3">
    <name type="scientific">Scytalidium lignicola</name>
    <name type="common">Hyphomycete</name>
    <dbReference type="NCBI Taxonomy" id="5539"/>
    <lineage>
        <taxon>Eukaryota</taxon>
        <taxon>Fungi</taxon>
        <taxon>Dikarya</taxon>
        <taxon>Ascomycota</taxon>
        <taxon>Pezizomycotina</taxon>
        <taxon>Leotiomycetes</taxon>
        <taxon>Leotiomycetes incertae sedis</taxon>
        <taxon>Scytalidium</taxon>
    </lineage>
</organism>
<dbReference type="InterPro" id="IPR050869">
    <property type="entry name" value="H3K4_H4K5_MeTrfase"/>
</dbReference>
<sequence>MDSPWKFGQYSPSSCCEIGPQLALDSDRFATESSEVIRFTQLLASLPYDPETWLNRSNCLRLLGYPELALGDAYKARLLVEAGLLESPSILGNEVRKASRKKTYELFTTDPAWLKWAEAVSTPELLAQRVKETLKRLELQIWTELMEGLMAANCCSSYGRMSREAVEKFPDDAFFPSEVLNADTWYAQRENILKIEVESGKMTKEQMTTTLLNGGVYPTAYPFMTEDFLTRDELVFESIQEDFKRVSTNCMVVRSTIRDVPAEQEGDEASTEDDCIGVISTRDIIAGEAILVDNISAVSVGVDADPSGCPTCCASPVKNFWNTCCSVLYCSQVCADVAVETFHNPICGRDFGYLYTAASKATVTTDFSLDTLLLMKFLALSLEDSSDHPLKSKALVRLTPAYGFKEPKLIIFNFEDHIQMPISILQTLDINIFTNPLYDTWVLHTIKCRLQNNKHGQTLGDWPGTSISGLYSMLNHSCSPNVDWRHDTASSEVTMFATRDCKKGEELCISYIGSRGNDMNVIDRRKKLTGWFGMACRCQKCMEEAAA</sequence>
<dbReference type="Gene3D" id="1.10.220.160">
    <property type="match status" value="1"/>
</dbReference>
<dbReference type="Gene3D" id="6.10.140.2220">
    <property type="match status" value="1"/>
</dbReference>
<dbReference type="SUPFAM" id="SSF82199">
    <property type="entry name" value="SET domain"/>
    <property type="match status" value="1"/>
</dbReference>
<feature type="domain" description="SET" evidence="1">
    <location>
        <begin position="249"/>
        <end position="512"/>
    </location>
</feature>
<feature type="non-terminal residue" evidence="2">
    <location>
        <position position="547"/>
    </location>
</feature>
<reference evidence="2 3" key="1">
    <citation type="submission" date="2018-05" db="EMBL/GenBank/DDBJ databases">
        <title>Draft genome sequence of Scytalidium lignicola DSM 105466, a ubiquitous saprotrophic fungus.</title>
        <authorList>
            <person name="Buettner E."/>
            <person name="Gebauer A.M."/>
            <person name="Hofrichter M."/>
            <person name="Liers C."/>
            <person name="Kellner H."/>
        </authorList>
    </citation>
    <scope>NUCLEOTIDE SEQUENCE [LARGE SCALE GENOMIC DNA]</scope>
    <source>
        <strain evidence="2 3">DSM 105466</strain>
    </source>
</reference>
<dbReference type="OrthoDB" id="438641at2759"/>
<accession>A0A3E2GZC5</accession>
<dbReference type="CDD" id="cd20071">
    <property type="entry name" value="SET_SMYD"/>
    <property type="match status" value="1"/>
</dbReference>